<feature type="domain" description="DUF1648" evidence="2">
    <location>
        <begin position="144"/>
        <end position="190"/>
    </location>
</feature>
<dbReference type="InterPro" id="IPR053145">
    <property type="entry name" value="AB_hydrolase_Est10"/>
</dbReference>
<dbReference type="SUPFAM" id="SSF53474">
    <property type="entry name" value="alpha/beta-Hydrolases"/>
    <property type="match status" value="1"/>
</dbReference>
<gene>
    <name evidence="4" type="ORF">EV186_103382</name>
</gene>
<dbReference type="EMBL" id="SNXZ01000003">
    <property type="protein sequence ID" value="TDP97418.1"/>
    <property type="molecule type" value="Genomic_DNA"/>
</dbReference>
<dbReference type="InterPro" id="IPR043831">
    <property type="entry name" value="DUF5808"/>
</dbReference>
<dbReference type="Proteomes" id="UP000295444">
    <property type="component" value="Unassembled WGS sequence"/>
</dbReference>
<feature type="domain" description="DUF5808" evidence="3">
    <location>
        <begin position="315"/>
        <end position="340"/>
    </location>
</feature>
<keyword evidence="5" id="KW-1185">Reference proteome</keyword>
<evidence type="ECO:0000256" key="1">
    <source>
        <dbReference type="SAM" id="Phobius"/>
    </source>
</evidence>
<dbReference type="AlphaFoldDB" id="A0A4V3CZB6"/>
<keyword evidence="1" id="KW-0812">Transmembrane</keyword>
<evidence type="ECO:0000313" key="4">
    <source>
        <dbReference type="EMBL" id="TDP97418.1"/>
    </source>
</evidence>
<keyword evidence="1" id="KW-1133">Transmembrane helix</keyword>
<feature type="transmembrane region" description="Helical" evidence="1">
    <location>
        <begin position="6"/>
        <end position="25"/>
    </location>
</feature>
<dbReference type="GO" id="GO:0052689">
    <property type="term" value="F:carboxylic ester hydrolase activity"/>
    <property type="evidence" value="ECO:0007669"/>
    <property type="project" value="TreeGrafter"/>
</dbReference>
<proteinExistence type="predicted"/>
<evidence type="ECO:0000259" key="3">
    <source>
        <dbReference type="Pfam" id="PF19124"/>
    </source>
</evidence>
<sequence>MSAVLIGQAVVVAMMLLIALAVPALSRSEVPFGVQVPPNHRDAPVIATARRRYRWTVLGGGGLLAVVVFVVLAVTGRPSLTVVAIVAVLAAMVVGYVRAHRVIAETKRREDWYAGLRQAVAVDTSLRTDPPRVPWLWALPAVVVLAATVIVGIVRYPHLPDQLAVHYNGAGEVDRTAGKTFGSAFLAVFFQLGLTILILALVPVISRVRAELDPAAPERDAQRHRRFVAGMARGLMVLAFCLNLTMGAVSFAVWFGAGANRWLPALLLLPTLAGIAAIAVPALRDRKAGEGAHGDGPVARDDDKHWKAGLFYYNPDDPAVFVRRRFGVGWTINHGNPRGWLALGAMIAVVVLLVVVSTTTAHASSRLPATDREVQFTVDGVTAYGTVHVPAHRPGQRLPAVLLLPGSGPTDRDGDQPPKFTPHTLALMADRLGDDGVLTLRFDKYGSGRTQTNDLGTSDPGGLDLDAFVRQAVGAFGLLAAQPEADRRHLGIAGHSEGGMTATLVALQTHPRVVAMIAPQDERLLDLLRRQLDAQFDTAVRLGQLTPAQAATNKQALAKAIDDFRAGRPVDTSGLLPQVKALMDGLFGPLNARFVRSDDAIYPPEVAAMLPRSTKVVLTCGSADVQVPCDTIGPLAAATRHAGGPGLLVLPVDHDLHTPGTDPNAQVLAPSVDHTLDLFAHLVR</sequence>
<keyword evidence="1" id="KW-0472">Membrane</keyword>
<feature type="transmembrane region" description="Helical" evidence="1">
    <location>
        <begin position="184"/>
        <end position="206"/>
    </location>
</feature>
<evidence type="ECO:0000259" key="2">
    <source>
        <dbReference type="Pfam" id="PF07853"/>
    </source>
</evidence>
<comment type="caution">
    <text evidence="4">The sequence shown here is derived from an EMBL/GenBank/DDBJ whole genome shotgun (WGS) entry which is preliminary data.</text>
</comment>
<organism evidence="4 5">
    <name type="scientific">Labedaea rhizosphaerae</name>
    <dbReference type="NCBI Taxonomy" id="598644"/>
    <lineage>
        <taxon>Bacteria</taxon>
        <taxon>Bacillati</taxon>
        <taxon>Actinomycetota</taxon>
        <taxon>Actinomycetes</taxon>
        <taxon>Pseudonocardiales</taxon>
        <taxon>Pseudonocardiaceae</taxon>
        <taxon>Labedaea</taxon>
    </lineage>
</organism>
<feature type="transmembrane region" description="Helical" evidence="1">
    <location>
        <begin position="340"/>
        <end position="358"/>
    </location>
</feature>
<feature type="transmembrane region" description="Helical" evidence="1">
    <location>
        <begin position="262"/>
        <end position="283"/>
    </location>
</feature>
<accession>A0A4V3CZB6</accession>
<reference evidence="4 5" key="1">
    <citation type="submission" date="2019-03" db="EMBL/GenBank/DDBJ databases">
        <title>Genomic Encyclopedia of Type Strains, Phase IV (KMG-IV): sequencing the most valuable type-strain genomes for metagenomic binning, comparative biology and taxonomic classification.</title>
        <authorList>
            <person name="Goeker M."/>
        </authorList>
    </citation>
    <scope>NUCLEOTIDE SEQUENCE [LARGE SCALE GENOMIC DNA]</scope>
    <source>
        <strain evidence="4 5">DSM 45361</strain>
    </source>
</reference>
<dbReference type="Pfam" id="PF07853">
    <property type="entry name" value="DUF1648"/>
    <property type="match status" value="1"/>
</dbReference>
<evidence type="ECO:0000313" key="5">
    <source>
        <dbReference type="Proteomes" id="UP000295444"/>
    </source>
</evidence>
<feature type="transmembrane region" description="Helical" evidence="1">
    <location>
        <begin position="55"/>
        <end position="74"/>
    </location>
</feature>
<feature type="transmembrane region" description="Helical" evidence="1">
    <location>
        <begin position="80"/>
        <end position="99"/>
    </location>
</feature>
<dbReference type="PANTHER" id="PTHR43265:SF1">
    <property type="entry name" value="ESTERASE ESTD"/>
    <property type="match status" value="1"/>
</dbReference>
<feature type="transmembrane region" description="Helical" evidence="1">
    <location>
        <begin position="227"/>
        <end position="256"/>
    </location>
</feature>
<protein>
    <submittedName>
        <fullName evidence="4">Putative membrane protein</fullName>
    </submittedName>
</protein>
<dbReference type="RefSeq" id="WP_133850626.1">
    <property type="nucleotide sequence ID" value="NZ_SNXZ01000003.1"/>
</dbReference>
<dbReference type="PANTHER" id="PTHR43265">
    <property type="entry name" value="ESTERASE ESTD"/>
    <property type="match status" value="1"/>
</dbReference>
<dbReference type="InterPro" id="IPR029058">
    <property type="entry name" value="AB_hydrolase_fold"/>
</dbReference>
<dbReference type="Gene3D" id="3.40.50.1820">
    <property type="entry name" value="alpha/beta hydrolase"/>
    <property type="match status" value="1"/>
</dbReference>
<name>A0A4V3CZB6_LABRH</name>
<dbReference type="InterPro" id="IPR012867">
    <property type="entry name" value="DUF1648"/>
</dbReference>
<dbReference type="OrthoDB" id="5902829at2"/>
<dbReference type="Pfam" id="PF19124">
    <property type="entry name" value="DUF5808"/>
    <property type="match status" value="1"/>
</dbReference>
<feature type="transmembrane region" description="Helical" evidence="1">
    <location>
        <begin position="135"/>
        <end position="154"/>
    </location>
</feature>